<name>A0ABR1PSF6_9PEZI</name>
<evidence type="ECO:0000313" key="10">
    <source>
        <dbReference type="Proteomes" id="UP001391051"/>
    </source>
</evidence>
<keyword evidence="10" id="KW-1185">Reference proteome</keyword>
<evidence type="ECO:0000259" key="8">
    <source>
        <dbReference type="Pfam" id="PF20684"/>
    </source>
</evidence>
<dbReference type="Pfam" id="PF20684">
    <property type="entry name" value="Fung_rhodopsin"/>
    <property type="match status" value="1"/>
</dbReference>
<feature type="transmembrane region" description="Helical" evidence="7">
    <location>
        <begin position="43"/>
        <end position="62"/>
    </location>
</feature>
<evidence type="ECO:0000256" key="5">
    <source>
        <dbReference type="ARBA" id="ARBA00038359"/>
    </source>
</evidence>
<gene>
    <name evidence="9" type="ORF">PG986_014236</name>
</gene>
<comment type="subcellular location">
    <subcellularLocation>
        <location evidence="1">Membrane</location>
        <topology evidence="1">Multi-pass membrane protein</topology>
    </subcellularLocation>
</comment>
<dbReference type="GeneID" id="92083520"/>
<feature type="transmembrane region" description="Helical" evidence="7">
    <location>
        <begin position="149"/>
        <end position="174"/>
    </location>
</feature>
<dbReference type="PANTHER" id="PTHR33048">
    <property type="entry name" value="PTH11-LIKE INTEGRAL MEMBRANE PROTEIN (AFU_ORTHOLOGUE AFUA_5G11245)"/>
    <property type="match status" value="1"/>
</dbReference>
<protein>
    <recommendedName>
        <fullName evidence="8">Rhodopsin domain-containing protein</fullName>
    </recommendedName>
</protein>
<reference evidence="9 10" key="1">
    <citation type="submission" date="2023-01" db="EMBL/GenBank/DDBJ databases">
        <title>Analysis of 21 Apiospora genomes using comparative genomics revels a genus with tremendous synthesis potential of carbohydrate active enzymes and secondary metabolites.</title>
        <authorList>
            <person name="Sorensen T."/>
        </authorList>
    </citation>
    <scope>NUCLEOTIDE SEQUENCE [LARGE SCALE GENOMIC DNA]</scope>
    <source>
        <strain evidence="9 10">CBS 24483</strain>
    </source>
</reference>
<dbReference type="PANTHER" id="PTHR33048:SF160">
    <property type="entry name" value="SAT4 FAMILY MEMBRANE PROTEIN"/>
    <property type="match status" value="1"/>
</dbReference>
<keyword evidence="4 7" id="KW-0472">Membrane</keyword>
<evidence type="ECO:0000256" key="2">
    <source>
        <dbReference type="ARBA" id="ARBA00022692"/>
    </source>
</evidence>
<proteinExistence type="inferred from homology"/>
<dbReference type="InterPro" id="IPR052337">
    <property type="entry name" value="SAT4-like"/>
</dbReference>
<evidence type="ECO:0000313" key="9">
    <source>
        <dbReference type="EMBL" id="KAK7937368.1"/>
    </source>
</evidence>
<dbReference type="InterPro" id="IPR049326">
    <property type="entry name" value="Rhodopsin_dom_fungi"/>
</dbReference>
<organism evidence="9 10">
    <name type="scientific">Apiospora aurea</name>
    <dbReference type="NCBI Taxonomy" id="335848"/>
    <lineage>
        <taxon>Eukaryota</taxon>
        <taxon>Fungi</taxon>
        <taxon>Dikarya</taxon>
        <taxon>Ascomycota</taxon>
        <taxon>Pezizomycotina</taxon>
        <taxon>Sordariomycetes</taxon>
        <taxon>Xylariomycetidae</taxon>
        <taxon>Amphisphaeriales</taxon>
        <taxon>Apiosporaceae</taxon>
        <taxon>Apiospora</taxon>
    </lineage>
</organism>
<feature type="non-terminal residue" evidence="9">
    <location>
        <position position="1"/>
    </location>
</feature>
<sequence>LQNGLGTLLGPGPAEQEKVLAGPALEPPPGIVPNLDDPPNKNGAAIGVCSTCLLIGSFFVFVRVSGMERSWRKICISDSFVAVLLREVHVGFLVHQWNFRLRDLPDILYLFTLATNFYTATIMLLKSAIVLEWLRIFVPRGTPRRNSSFYWISVALLVVNFLFNAAAIVVINLSCTPHAKAWDQLLPGSCFDGRGLYVASAAVNFAIDLVILVLPQRVIWGLKMSVQKRLGVSAVFVVGLMQVIHSPYSRQAGVPFARNDSNSACFAAAFRIPVSVQYSQSQDVTYDFCTVGIWTITEATCGFIVYCMPALPNALSKLGSLSTYPFLKSRAKSDDSKHSEIQMNNVVKDDRPGQHQYRELTDHRHSPSGSEDMGKIPNPTILRTTRVDVGTEDDESQRAIAIQTSHQHPWDRESA</sequence>
<evidence type="ECO:0000256" key="7">
    <source>
        <dbReference type="SAM" id="Phobius"/>
    </source>
</evidence>
<dbReference type="Proteomes" id="UP001391051">
    <property type="component" value="Unassembled WGS sequence"/>
</dbReference>
<feature type="region of interest" description="Disordered" evidence="6">
    <location>
        <begin position="361"/>
        <end position="415"/>
    </location>
</feature>
<dbReference type="EMBL" id="JAQQWE010000010">
    <property type="protein sequence ID" value="KAK7937368.1"/>
    <property type="molecule type" value="Genomic_DNA"/>
</dbReference>
<evidence type="ECO:0000256" key="6">
    <source>
        <dbReference type="SAM" id="MobiDB-lite"/>
    </source>
</evidence>
<evidence type="ECO:0000256" key="3">
    <source>
        <dbReference type="ARBA" id="ARBA00022989"/>
    </source>
</evidence>
<comment type="similarity">
    <text evidence="5">Belongs to the SAT4 family.</text>
</comment>
<keyword evidence="2 7" id="KW-0812">Transmembrane</keyword>
<accession>A0ABR1PSF6</accession>
<comment type="caution">
    <text evidence="9">The sequence shown here is derived from an EMBL/GenBank/DDBJ whole genome shotgun (WGS) entry which is preliminary data.</text>
</comment>
<feature type="transmembrane region" description="Helical" evidence="7">
    <location>
        <begin position="194"/>
        <end position="214"/>
    </location>
</feature>
<dbReference type="RefSeq" id="XP_066692696.1">
    <property type="nucleotide sequence ID" value="XM_066850458.1"/>
</dbReference>
<feature type="transmembrane region" description="Helical" evidence="7">
    <location>
        <begin position="74"/>
        <end position="95"/>
    </location>
</feature>
<feature type="transmembrane region" description="Helical" evidence="7">
    <location>
        <begin position="107"/>
        <end position="129"/>
    </location>
</feature>
<evidence type="ECO:0000256" key="1">
    <source>
        <dbReference type="ARBA" id="ARBA00004141"/>
    </source>
</evidence>
<feature type="domain" description="Rhodopsin" evidence="8">
    <location>
        <begin position="82"/>
        <end position="316"/>
    </location>
</feature>
<evidence type="ECO:0000256" key="4">
    <source>
        <dbReference type="ARBA" id="ARBA00023136"/>
    </source>
</evidence>
<keyword evidence="3 7" id="KW-1133">Transmembrane helix</keyword>